<name>A0A2R9VN09_VIBPH</name>
<sequence>MLILTNIIHYRCEKVVDNDFLTFVSVFNV</sequence>
<proteinExistence type="predicted"/>
<dbReference type="Proteomes" id="UP000464718">
    <property type="component" value="Chromosome i"/>
</dbReference>
<evidence type="ECO:0000313" key="2">
    <source>
        <dbReference type="EMBL" id="QHH09921.1"/>
    </source>
</evidence>
<reference evidence="3 4" key="3">
    <citation type="submission" date="2019-08" db="EMBL/GenBank/DDBJ databases">
        <title>Emerging of two pre-pandemic pathogenic O4:KUT lineages of Vibrio parahaemolyticus in coastal eastern China.</title>
        <authorList>
            <person name="Yu H."/>
        </authorList>
    </citation>
    <scope>NUCLEOTIDE SEQUENCE [LARGE SCALE GENOMIC DNA]</scope>
    <source>
        <strain evidence="3 4">HZ17-383</strain>
    </source>
</reference>
<evidence type="ECO:0000313" key="4">
    <source>
        <dbReference type="Proteomes" id="UP000321504"/>
    </source>
</evidence>
<reference evidence="1" key="4">
    <citation type="submission" date="2019-12" db="EMBL/GenBank/DDBJ databases">
        <authorList>
            <consortium name="NCBI Pathogen Detection Project"/>
        </authorList>
    </citation>
    <scope>NUCLEOTIDE SEQUENCE</scope>
    <source>
        <strain evidence="1">1930</strain>
    </source>
</reference>
<dbReference type="AlphaFoldDB" id="A0A2R9VN09"/>
<organism evidence="1">
    <name type="scientific">Vibrio parahaemolyticus</name>
    <dbReference type="NCBI Taxonomy" id="670"/>
    <lineage>
        <taxon>Bacteria</taxon>
        <taxon>Pseudomonadati</taxon>
        <taxon>Pseudomonadota</taxon>
        <taxon>Gammaproteobacteria</taxon>
        <taxon>Vibrionales</taxon>
        <taxon>Vibrionaceae</taxon>
        <taxon>Vibrio</taxon>
    </lineage>
</organism>
<dbReference type="Proteomes" id="UP000321504">
    <property type="component" value="Unassembled WGS sequence"/>
</dbReference>
<reference evidence="1" key="1">
    <citation type="journal article" date="2018" name="Genome Biol.">
        <title>SKESA: strategic k-mer extension for scrupulous assemblies.</title>
        <authorList>
            <person name="Souvorov A."/>
            <person name="Agarwala R."/>
            <person name="Lipman D.J."/>
        </authorList>
    </citation>
    <scope>NUCLEOTIDE SEQUENCE</scope>
    <source>
        <strain evidence="1">1930</strain>
    </source>
</reference>
<dbReference type="Proteomes" id="UP000856022">
    <property type="component" value="Unassembled WGS sequence"/>
</dbReference>
<evidence type="ECO:0000313" key="3">
    <source>
        <dbReference type="EMBL" id="TXN15277.1"/>
    </source>
</evidence>
<protein>
    <submittedName>
        <fullName evidence="1">Uncharacterized protein</fullName>
    </submittedName>
</protein>
<dbReference type="EMBL" id="CP034298">
    <property type="protein sequence ID" value="QHH09921.1"/>
    <property type="molecule type" value="Genomic_DNA"/>
</dbReference>
<accession>A0A2R9VN09</accession>
<dbReference type="EMBL" id="DACQKT010000001">
    <property type="protein sequence ID" value="HAS6675298.1"/>
    <property type="molecule type" value="Genomic_DNA"/>
</dbReference>
<evidence type="ECO:0000313" key="1">
    <source>
        <dbReference type="EMBL" id="HAS6675298.1"/>
    </source>
</evidence>
<gene>
    <name evidence="2" type="ORF">EHC69_11460</name>
    <name evidence="3" type="ORF">FVP01_15045</name>
    <name evidence="1" type="ORF">I7278_00575</name>
</gene>
<evidence type="ECO:0000313" key="5">
    <source>
        <dbReference type="Proteomes" id="UP000464718"/>
    </source>
</evidence>
<dbReference type="EMBL" id="VRMQ01000003">
    <property type="protein sequence ID" value="TXN15277.1"/>
    <property type="molecule type" value="Genomic_DNA"/>
</dbReference>
<reference evidence="2 5" key="2">
    <citation type="submission" date="2018-12" db="EMBL/GenBank/DDBJ databases">
        <title>Genomic insights into the evolutionary origins and pathogenicity of five Vibrio parahaemolyticus strains isolated from the shrimp with acute hepatopancreatic necrosis disease (AHPND).</title>
        <authorList>
            <person name="Yang Q."/>
            <person name="Dong X."/>
            <person name="Xie G."/>
            <person name="Fu S."/>
            <person name="Zou P."/>
            <person name="Sun J."/>
            <person name="Wang Y."/>
            <person name="Huang J."/>
        </authorList>
    </citation>
    <scope>NUCLEOTIDE SEQUENCE [LARGE SCALE GENOMIC DNA]</scope>
    <source>
        <strain evidence="2 5">20160303005-1</strain>
    </source>
</reference>